<feature type="transmembrane region" description="Helical" evidence="1">
    <location>
        <begin position="281"/>
        <end position="299"/>
    </location>
</feature>
<dbReference type="PANTHER" id="PTHR34821:SF2">
    <property type="entry name" value="INNER MEMBRANE PROTEIN YDCZ"/>
    <property type="match status" value="1"/>
</dbReference>
<proteinExistence type="predicted"/>
<feature type="transmembrane region" description="Helical" evidence="1">
    <location>
        <begin position="141"/>
        <end position="161"/>
    </location>
</feature>
<evidence type="ECO:0000313" key="2">
    <source>
        <dbReference type="EMBL" id="MEG3615449.1"/>
    </source>
</evidence>
<dbReference type="Pfam" id="PF04657">
    <property type="entry name" value="DMT_YdcZ"/>
    <property type="match status" value="2"/>
</dbReference>
<keyword evidence="3" id="KW-1185">Reference proteome</keyword>
<evidence type="ECO:0000313" key="3">
    <source>
        <dbReference type="Proteomes" id="UP001310387"/>
    </source>
</evidence>
<gene>
    <name evidence="2" type="ORF">V5O49_09980</name>
</gene>
<feature type="transmembrane region" description="Helical" evidence="1">
    <location>
        <begin position="311"/>
        <end position="329"/>
    </location>
</feature>
<keyword evidence="1" id="KW-0812">Transmembrane</keyword>
<name>A0ABU7Z7R4_9MICO</name>
<dbReference type="RefSeq" id="WP_332902091.1">
    <property type="nucleotide sequence ID" value="NZ_JBAGLP010000117.1"/>
</dbReference>
<keyword evidence="1" id="KW-1133">Transmembrane helix</keyword>
<keyword evidence="1" id="KW-0472">Membrane</keyword>
<protein>
    <submittedName>
        <fullName evidence="2">DMT family transporter</fullName>
    </submittedName>
</protein>
<dbReference type="EMBL" id="JBAGLP010000117">
    <property type="protein sequence ID" value="MEG3615449.1"/>
    <property type="molecule type" value="Genomic_DNA"/>
</dbReference>
<comment type="caution">
    <text evidence="2">The sequence shown here is derived from an EMBL/GenBank/DDBJ whole genome shotgun (WGS) entry which is preliminary data.</text>
</comment>
<feature type="transmembrane region" description="Helical" evidence="1">
    <location>
        <begin position="89"/>
        <end position="121"/>
    </location>
</feature>
<reference evidence="2" key="1">
    <citation type="journal article" date="2024" name="Antonie Van Leeuwenhoek">
        <title>Isoptericola haloaureus sp. nov., a dimorphic actinobacterium isolated from mangrove sediments of southeast India, implicating biosaline agricultural significance through nitrogen fixation and salt tolerance genes.</title>
        <authorList>
            <person name="Prathaban M."/>
            <person name="Prathiviraj R."/>
            <person name="Ravichandran M."/>
            <person name="Natarajan S.D."/>
            <person name="Sobanaa M."/>
            <person name="Hari Krishna Kumar S."/>
            <person name="Chandrasekar V."/>
            <person name="Selvin J."/>
        </authorList>
    </citation>
    <scope>NUCLEOTIDE SEQUENCE</scope>
    <source>
        <strain evidence="2">MP1014</strain>
    </source>
</reference>
<evidence type="ECO:0000256" key="1">
    <source>
        <dbReference type="SAM" id="Phobius"/>
    </source>
</evidence>
<feature type="transmembrane region" description="Helical" evidence="1">
    <location>
        <begin position="42"/>
        <end position="68"/>
    </location>
</feature>
<feature type="transmembrane region" description="Helical" evidence="1">
    <location>
        <begin position="256"/>
        <end position="276"/>
    </location>
</feature>
<organism evidence="2 3">
    <name type="scientific">Isoptericola haloaureus</name>
    <dbReference type="NCBI Taxonomy" id="1542902"/>
    <lineage>
        <taxon>Bacteria</taxon>
        <taxon>Bacillati</taxon>
        <taxon>Actinomycetota</taxon>
        <taxon>Actinomycetes</taxon>
        <taxon>Micrococcales</taxon>
        <taxon>Promicromonosporaceae</taxon>
        <taxon>Isoptericola</taxon>
    </lineage>
</organism>
<dbReference type="PANTHER" id="PTHR34821">
    <property type="entry name" value="INNER MEMBRANE PROTEIN YDCZ"/>
    <property type="match status" value="1"/>
</dbReference>
<feature type="transmembrane region" description="Helical" evidence="1">
    <location>
        <begin position="215"/>
        <end position="236"/>
    </location>
</feature>
<accession>A0ABU7Z7R4</accession>
<dbReference type="InterPro" id="IPR006750">
    <property type="entry name" value="YdcZ"/>
</dbReference>
<dbReference type="Proteomes" id="UP001310387">
    <property type="component" value="Unassembled WGS sequence"/>
</dbReference>
<reference evidence="2" key="2">
    <citation type="submission" date="2024-02" db="EMBL/GenBank/DDBJ databases">
        <authorList>
            <person name="Prathaban M."/>
            <person name="Mythili R."/>
            <person name="Sharmila Devi N."/>
            <person name="Sobanaa M."/>
            <person name="Prathiviraj R."/>
            <person name="Selvin J."/>
        </authorList>
    </citation>
    <scope>NUCLEOTIDE SEQUENCE</scope>
    <source>
        <strain evidence="2">MP1014</strain>
    </source>
</reference>
<sequence length="337" mass="33290">MTAQPAARSAGTVAGVAAAVVGGIAAASQSRVNGTLAEHVGSAFAAAVISFGSGLLWLTIAVLCWPAARTAVGHVRGALRTGGLRPWEVLGGLGGGFYVAAQGLTVSSLGVALFMVAIVAGQSTSSLAVDRLGLAPGGVRLITLGRAVGPALTVVAVVVAVSGSVGRVEDVHLAVIPLLAGVVQAWQQAMNGRVRAAAVPAPAAGRAPSSTFPGVAAATFVNFGVGTAALLVALAVATLVNGWPDGALPTRWPLDLVLYSGGLLGIVFIAVQAAVVHRIGVLLLGLGLIAGQIVGALLLDLLVPGATPPGPAMYLGAALTLVAVAVPLVESRLRRRS</sequence>